<dbReference type="Gene3D" id="1.10.4040.10">
    <property type="entry name" value="Penicillinase repressor domain"/>
    <property type="match status" value="1"/>
</dbReference>
<keyword evidence="6" id="KW-1185">Reference proteome</keyword>
<evidence type="ECO:0000256" key="2">
    <source>
        <dbReference type="ARBA" id="ARBA00023015"/>
    </source>
</evidence>
<sequence>MTKPEKLKPTDSEMEILNILWDKGTATVRDIHEVLEKQKPSGYTTTLKLMQIMFEKGMLTREAQGKMHVYSAVIKREKAREQVVQKMIDTMFSGSASQLVMQALGNHTSSPKELEEIKAYLDKLSNKK</sequence>
<dbReference type="PIRSF" id="PIRSF019455">
    <property type="entry name" value="CopR_AtkY"/>
    <property type="match status" value="1"/>
</dbReference>
<dbReference type="Pfam" id="PF03965">
    <property type="entry name" value="Penicillinase_R"/>
    <property type="match status" value="1"/>
</dbReference>
<dbReference type="InterPro" id="IPR005650">
    <property type="entry name" value="BlaI_family"/>
</dbReference>
<dbReference type="GO" id="GO:0045892">
    <property type="term" value="P:negative regulation of DNA-templated transcription"/>
    <property type="evidence" value="ECO:0007669"/>
    <property type="project" value="InterPro"/>
</dbReference>
<protein>
    <submittedName>
        <fullName evidence="5">BlaI/MecI/CopY family transcriptional regulator</fullName>
    </submittedName>
</protein>
<accession>A0A5M6CMP7</accession>
<comment type="caution">
    <text evidence="5">The sequence shown here is derived from an EMBL/GenBank/DDBJ whole genome shotgun (WGS) entry which is preliminary data.</text>
</comment>
<keyword evidence="4" id="KW-0804">Transcription</keyword>
<dbReference type="GO" id="GO:0003677">
    <property type="term" value="F:DNA binding"/>
    <property type="evidence" value="ECO:0007669"/>
    <property type="project" value="UniProtKB-KW"/>
</dbReference>
<keyword evidence="2" id="KW-0805">Transcription regulation</keyword>
<dbReference type="RefSeq" id="WP_150030975.1">
    <property type="nucleotide sequence ID" value="NZ_VWSH01000001.1"/>
</dbReference>
<reference evidence="5 6" key="1">
    <citation type="submission" date="2019-09" db="EMBL/GenBank/DDBJ databases">
        <title>Genome sequence and assembly of Taibaiella sp.</title>
        <authorList>
            <person name="Chhetri G."/>
        </authorList>
    </citation>
    <scope>NUCLEOTIDE SEQUENCE [LARGE SCALE GENOMIC DNA]</scope>
    <source>
        <strain evidence="5 6">KVB11</strain>
    </source>
</reference>
<evidence type="ECO:0000313" key="5">
    <source>
        <dbReference type="EMBL" id="KAA5536404.1"/>
    </source>
</evidence>
<evidence type="ECO:0000256" key="3">
    <source>
        <dbReference type="ARBA" id="ARBA00023125"/>
    </source>
</evidence>
<name>A0A5M6CMP7_9BACT</name>
<dbReference type="EMBL" id="VWSH01000001">
    <property type="protein sequence ID" value="KAA5536404.1"/>
    <property type="molecule type" value="Genomic_DNA"/>
</dbReference>
<dbReference type="Proteomes" id="UP000323632">
    <property type="component" value="Unassembled WGS sequence"/>
</dbReference>
<dbReference type="InterPro" id="IPR036390">
    <property type="entry name" value="WH_DNA-bd_sf"/>
</dbReference>
<evidence type="ECO:0000313" key="6">
    <source>
        <dbReference type="Proteomes" id="UP000323632"/>
    </source>
</evidence>
<dbReference type="AlphaFoldDB" id="A0A5M6CMP7"/>
<gene>
    <name evidence="5" type="ORF">F0919_01690</name>
</gene>
<organism evidence="5 6">
    <name type="scientific">Taibaiella lutea</name>
    <dbReference type="NCBI Taxonomy" id="2608001"/>
    <lineage>
        <taxon>Bacteria</taxon>
        <taxon>Pseudomonadati</taxon>
        <taxon>Bacteroidota</taxon>
        <taxon>Chitinophagia</taxon>
        <taxon>Chitinophagales</taxon>
        <taxon>Chitinophagaceae</taxon>
        <taxon>Taibaiella</taxon>
    </lineage>
</organism>
<dbReference type="Gene3D" id="1.10.10.10">
    <property type="entry name" value="Winged helix-like DNA-binding domain superfamily/Winged helix DNA-binding domain"/>
    <property type="match status" value="1"/>
</dbReference>
<evidence type="ECO:0000256" key="1">
    <source>
        <dbReference type="ARBA" id="ARBA00011046"/>
    </source>
</evidence>
<dbReference type="SUPFAM" id="SSF46785">
    <property type="entry name" value="Winged helix' DNA-binding domain"/>
    <property type="match status" value="1"/>
</dbReference>
<comment type="similarity">
    <text evidence="1">Belongs to the BlaI transcriptional regulatory family.</text>
</comment>
<evidence type="ECO:0000256" key="4">
    <source>
        <dbReference type="ARBA" id="ARBA00023163"/>
    </source>
</evidence>
<keyword evidence="3" id="KW-0238">DNA-binding</keyword>
<dbReference type="InterPro" id="IPR036388">
    <property type="entry name" value="WH-like_DNA-bd_sf"/>
</dbReference>
<proteinExistence type="inferred from homology"/>